<proteinExistence type="predicted"/>
<reference evidence="4" key="2">
    <citation type="submission" date="2020-09" db="EMBL/GenBank/DDBJ databases">
        <authorList>
            <person name="Sun Q."/>
            <person name="Ohkuma M."/>
        </authorList>
    </citation>
    <scope>NUCLEOTIDE SEQUENCE</scope>
    <source>
        <strain evidence="4">JCM 3313</strain>
    </source>
</reference>
<comment type="caution">
    <text evidence="4">The sequence shown here is derived from an EMBL/GenBank/DDBJ whole genome shotgun (WGS) entry which is preliminary data.</text>
</comment>
<dbReference type="RefSeq" id="WP_189222164.1">
    <property type="nucleotide sequence ID" value="NZ_BMRG01000002.1"/>
</dbReference>
<dbReference type="InterPro" id="IPR011006">
    <property type="entry name" value="CheY-like_superfamily"/>
</dbReference>
<dbReference type="SUPFAM" id="SSF52172">
    <property type="entry name" value="CheY-like"/>
    <property type="match status" value="1"/>
</dbReference>
<evidence type="ECO:0000256" key="2">
    <source>
        <dbReference type="SAM" id="Coils"/>
    </source>
</evidence>
<feature type="modified residue" description="4-aspartylphosphate" evidence="1">
    <location>
        <position position="149"/>
    </location>
</feature>
<gene>
    <name evidence="4" type="ORF">GCM10010185_13330</name>
</gene>
<name>A0A918AIP6_9PSEU</name>
<keyword evidence="1" id="KW-0597">Phosphoprotein</keyword>
<evidence type="ECO:0000256" key="1">
    <source>
        <dbReference type="PROSITE-ProRule" id="PRU00169"/>
    </source>
</evidence>
<sequence>MAEMLNAVASLLWPLILLLLLLLFRTPLREVVRSAREREISLEIGGQRVTLGVLNRAQNEAIADLRKQVSALREALGEASGQVGSPAVAAVPDEEPAPLRVLWVDDHPENNVLEIAQLQDNGVRVDSATSTREGLELFATNRYRLVVTDMARAEVVDAGVRLATALRELDPAVPIVVYCGARAKRTLGARAIAAGANAVTNSPWELTEHFRKLALL</sequence>
<dbReference type="InterPro" id="IPR001789">
    <property type="entry name" value="Sig_transdc_resp-reg_receiver"/>
</dbReference>
<dbReference type="Gene3D" id="3.40.50.2300">
    <property type="match status" value="1"/>
</dbReference>
<evidence type="ECO:0000313" key="5">
    <source>
        <dbReference type="Proteomes" id="UP000639606"/>
    </source>
</evidence>
<protein>
    <submittedName>
        <fullName evidence="4">Response regulator</fullName>
    </submittedName>
</protein>
<feature type="coiled-coil region" evidence="2">
    <location>
        <begin position="55"/>
        <end position="82"/>
    </location>
</feature>
<accession>A0A918AIP6</accession>
<keyword evidence="2" id="KW-0175">Coiled coil</keyword>
<dbReference type="GO" id="GO:0000160">
    <property type="term" value="P:phosphorelay signal transduction system"/>
    <property type="evidence" value="ECO:0007669"/>
    <property type="project" value="InterPro"/>
</dbReference>
<dbReference type="AlphaFoldDB" id="A0A918AIP6"/>
<dbReference type="CDD" id="cd00156">
    <property type="entry name" value="REC"/>
    <property type="match status" value="1"/>
</dbReference>
<dbReference type="Proteomes" id="UP000639606">
    <property type="component" value="Unassembled WGS sequence"/>
</dbReference>
<dbReference type="EMBL" id="BMRG01000002">
    <property type="protein sequence ID" value="GGP43139.1"/>
    <property type="molecule type" value="Genomic_DNA"/>
</dbReference>
<dbReference type="Pfam" id="PF00072">
    <property type="entry name" value="Response_reg"/>
    <property type="match status" value="1"/>
</dbReference>
<keyword evidence="5" id="KW-1185">Reference proteome</keyword>
<organism evidence="4 5">
    <name type="scientific">Saccharothrix coeruleofusca</name>
    <dbReference type="NCBI Taxonomy" id="33919"/>
    <lineage>
        <taxon>Bacteria</taxon>
        <taxon>Bacillati</taxon>
        <taxon>Actinomycetota</taxon>
        <taxon>Actinomycetes</taxon>
        <taxon>Pseudonocardiales</taxon>
        <taxon>Pseudonocardiaceae</taxon>
        <taxon>Saccharothrix</taxon>
    </lineage>
</organism>
<evidence type="ECO:0000313" key="4">
    <source>
        <dbReference type="EMBL" id="GGP43139.1"/>
    </source>
</evidence>
<reference evidence="4" key="1">
    <citation type="journal article" date="2014" name="Int. J. Syst. Evol. Microbiol.">
        <title>Complete genome sequence of Corynebacterium casei LMG S-19264T (=DSM 44701T), isolated from a smear-ripened cheese.</title>
        <authorList>
            <consortium name="US DOE Joint Genome Institute (JGI-PGF)"/>
            <person name="Walter F."/>
            <person name="Albersmeier A."/>
            <person name="Kalinowski J."/>
            <person name="Ruckert C."/>
        </authorList>
    </citation>
    <scope>NUCLEOTIDE SEQUENCE</scope>
    <source>
        <strain evidence="4">JCM 3313</strain>
    </source>
</reference>
<feature type="domain" description="Response regulatory" evidence="3">
    <location>
        <begin position="100"/>
        <end position="216"/>
    </location>
</feature>
<evidence type="ECO:0000259" key="3">
    <source>
        <dbReference type="PROSITE" id="PS50110"/>
    </source>
</evidence>
<dbReference type="PROSITE" id="PS50110">
    <property type="entry name" value="RESPONSE_REGULATORY"/>
    <property type="match status" value="1"/>
</dbReference>